<dbReference type="PANTHER" id="PTHR42956">
    <property type="entry name" value="NITROGENASE IRON-MOLYBDENUM COFACTOR BIOSYNTHESIS PROTEIN NIFE"/>
    <property type="match status" value="1"/>
</dbReference>
<dbReference type="Proteomes" id="UP000325255">
    <property type="component" value="Unassembled WGS sequence"/>
</dbReference>
<keyword evidence="3" id="KW-1185">Reference proteome</keyword>
<accession>A0A5M6IWR0</accession>
<dbReference type="InterPro" id="IPR000510">
    <property type="entry name" value="Nase/OxRdtase_comp1"/>
</dbReference>
<dbReference type="GO" id="GO:0016491">
    <property type="term" value="F:oxidoreductase activity"/>
    <property type="evidence" value="ECO:0007669"/>
    <property type="project" value="InterPro"/>
</dbReference>
<evidence type="ECO:0000259" key="1">
    <source>
        <dbReference type="Pfam" id="PF00148"/>
    </source>
</evidence>
<comment type="caution">
    <text evidence="2">The sequence shown here is derived from an EMBL/GenBank/DDBJ whole genome shotgun (WGS) entry which is preliminary data.</text>
</comment>
<dbReference type="Pfam" id="PF00148">
    <property type="entry name" value="Oxidored_nitro"/>
    <property type="match status" value="1"/>
</dbReference>
<evidence type="ECO:0000313" key="3">
    <source>
        <dbReference type="Proteomes" id="UP000325255"/>
    </source>
</evidence>
<dbReference type="OrthoDB" id="9762718at2"/>
<organism evidence="2 3">
    <name type="scientific">Rhodovastum atsumiense</name>
    <dbReference type="NCBI Taxonomy" id="504468"/>
    <lineage>
        <taxon>Bacteria</taxon>
        <taxon>Pseudomonadati</taxon>
        <taxon>Pseudomonadota</taxon>
        <taxon>Alphaproteobacteria</taxon>
        <taxon>Acetobacterales</taxon>
        <taxon>Acetobacteraceae</taxon>
        <taxon>Rhodovastum</taxon>
    </lineage>
</organism>
<name>A0A5M6IWR0_9PROT</name>
<dbReference type="SUPFAM" id="SSF53807">
    <property type="entry name" value="Helical backbone' metal receptor"/>
    <property type="match status" value="1"/>
</dbReference>
<dbReference type="Gene3D" id="3.40.50.12380">
    <property type="entry name" value="Nitrogenase MoFe cofactor biosynthesis protein NifE, C-terminal"/>
    <property type="match status" value="1"/>
</dbReference>
<dbReference type="EMBL" id="VWPK01000010">
    <property type="protein sequence ID" value="KAA5612760.1"/>
    <property type="molecule type" value="Genomic_DNA"/>
</dbReference>
<protein>
    <submittedName>
        <fullName evidence="2">Nitrogenase</fullName>
    </submittedName>
</protein>
<dbReference type="RefSeq" id="WP_150040293.1">
    <property type="nucleotide sequence ID" value="NZ_OW485601.1"/>
</dbReference>
<dbReference type="AlphaFoldDB" id="A0A5M6IWR0"/>
<proteinExistence type="predicted"/>
<evidence type="ECO:0000313" key="2">
    <source>
        <dbReference type="EMBL" id="KAA5612760.1"/>
    </source>
</evidence>
<dbReference type="PANTHER" id="PTHR42956:SF1">
    <property type="entry name" value="NITROGENASE IRON-MOLYBDENUM COFACTOR BIOSYNTHESIS PROTEIN NIFE"/>
    <property type="match status" value="1"/>
</dbReference>
<sequence>MAINLKPPSVAAREHRLGTIIGWDGRASDLAGQSLAGQSLAGQSQPARADCAAGCTGRRGKEGAGPGQRLCELAGPFTQAAGCGEQVVEYQATHVRDAVLIHHAPIGCSAGHAGSNASYRTCLVRRGHPPTDAISLSTNLVEQDMVYGGVDKLRTAIHMAWERHRPNAIFVATSCATGIIGDDVESVTRECEDALGIPVVGVFCEGFKSKHWSSGFDAIQHAILRQLVRRNPPRRQDDLINVFVLSGADVYTPMLKALDLRVNLVVNVATVEDLARLSEAAASTSFCYSLASYLGAALEQEFGVPEIKAPPPYGFAGTDAWLRAIARVTHREEQAERFIAREHARVRPQVDALRRRLAGLKGYVAMGEGFAHGVIAVLRELGVEVDGSLVYHHDPVYDAPDKQGAAFGHLLDTYGDITHFSVANGQPFQLFNLLRRVSPDFVIIRHGGLAPLAARLGVPTMPLEGDSSLPIGYQGIVNLGEEILSVLAQRRFHEDLAAHTTLPYKSAWLAEPDPFALARPGVAEAALP</sequence>
<dbReference type="InterPro" id="IPR049939">
    <property type="entry name" value="NifE-like"/>
</dbReference>
<dbReference type="Gene3D" id="3.40.50.1980">
    <property type="entry name" value="Nitrogenase molybdenum iron protein domain"/>
    <property type="match status" value="1"/>
</dbReference>
<reference evidence="2 3" key="1">
    <citation type="submission" date="2019-09" db="EMBL/GenBank/DDBJ databases">
        <title>Genome sequence of Rhodovastum atsumiense, a diverse member of the Acetobacteraceae family of non-sulfur purple photosynthetic bacteria.</title>
        <authorList>
            <person name="Meyer T."/>
            <person name="Kyndt J."/>
        </authorList>
    </citation>
    <scope>NUCLEOTIDE SEQUENCE [LARGE SCALE GENOMIC DNA]</scope>
    <source>
        <strain evidence="2 3">DSM 21279</strain>
    </source>
</reference>
<gene>
    <name evidence="2" type="ORF">F1189_08475</name>
</gene>
<feature type="domain" description="Nitrogenase/oxidoreductase component 1" evidence="1">
    <location>
        <begin position="92"/>
        <end position="487"/>
    </location>
</feature>